<gene>
    <name evidence="2" type="ORF">VE25_16555</name>
</gene>
<dbReference type="OrthoDB" id="9814178at2"/>
<feature type="transmembrane region" description="Helical" evidence="1">
    <location>
        <begin position="178"/>
        <end position="200"/>
    </location>
</feature>
<dbReference type="PANTHER" id="PTHR30503">
    <property type="entry name" value="INNER MEMBRANE PROTEIN YEDI"/>
    <property type="match status" value="1"/>
</dbReference>
<reference evidence="2 3" key="1">
    <citation type="submission" date="2015-03" db="EMBL/GenBank/DDBJ databases">
        <authorList>
            <person name="Hassan Y.I."/>
            <person name="Lepp D."/>
            <person name="Li X.-Z."/>
            <person name="Zhou T."/>
        </authorList>
    </citation>
    <scope>NUCLEOTIDE SEQUENCE [LARGE SCALE GENOMIC DNA]</scope>
    <source>
        <strain evidence="2 3">BD-c194</strain>
    </source>
</reference>
<keyword evidence="1" id="KW-0472">Membrane</keyword>
<feature type="transmembrane region" description="Helical" evidence="1">
    <location>
        <begin position="285"/>
        <end position="314"/>
    </location>
</feature>
<keyword evidence="3" id="KW-1185">Reference proteome</keyword>
<dbReference type="GO" id="GO:0005886">
    <property type="term" value="C:plasma membrane"/>
    <property type="evidence" value="ECO:0007669"/>
    <property type="project" value="TreeGrafter"/>
</dbReference>
<sequence>MSVGLLALLDDVAAIAKVAAASLDDIAGQAARAGVKAAGAVIDDAAVTPRYVHGFSADRELPIVGKIALGSVRNKLVILLPAALLLSAFLPWLITPLLMIGGAYLCYEGAEKVFAALFPHQAHGHEAQVEPAAAATGDAALLEEEKVSGAIKTDFILSAEIMTIALATLPAESVLMQAVILAIVGIGITVLVYGGVALIVKADDFGLLLAAKGRTHTGRAIGRALVSGMPTFMRVLGIVGTAAMIWVGGGIVIHGLATFGVTAVEHAAEAVAEAAAHAVPGIAGIIHWAVVAAISGVFGLVVGALLIPVAEHVIVPLFNLFRRKEPPPPSASA</sequence>
<dbReference type="PANTHER" id="PTHR30503:SF3">
    <property type="entry name" value="INNER MEMBRANE PROTEIN YEDI"/>
    <property type="match status" value="1"/>
</dbReference>
<comment type="caution">
    <text evidence="2">The sequence shown here is derived from an EMBL/GenBank/DDBJ whole genome shotgun (WGS) entry which is preliminary data.</text>
</comment>
<dbReference type="Pfam" id="PF05661">
    <property type="entry name" value="DUF808"/>
    <property type="match status" value="1"/>
</dbReference>
<evidence type="ECO:0000313" key="3">
    <source>
        <dbReference type="Proteomes" id="UP000033632"/>
    </source>
</evidence>
<dbReference type="EMBL" id="JZEX01000137">
    <property type="protein sequence ID" value="KKB10731.1"/>
    <property type="molecule type" value="Genomic_DNA"/>
</dbReference>
<protein>
    <submittedName>
        <fullName evidence="2">ABC transporter</fullName>
    </submittedName>
</protein>
<dbReference type="STRING" id="443610.VE25_16555"/>
<keyword evidence="1" id="KW-1133">Transmembrane helix</keyword>
<evidence type="ECO:0000256" key="1">
    <source>
        <dbReference type="SAM" id="Phobius"/>
    </source>
</evidence>
<dbReference type="AlphaFoldDB" id="A0A0F5FPG1"/>
<dbReference type="RefSeq" id="WP_046109760.1">
    <property type="nucleotide sequence ID" value="NZ_JZEX01000137.1"/>
</dbReference>
<dbReference type="Proteomes" id="UP000033632">
    <property type="component" value="Unassembled WGS sequence"/>
</dbReference>
<dbReference type="PIRSF" id="PIRSF016660">
    <property type="entry name" value="YedI"/>
    <property type="match status" value="1"/>
</dbReference>
<accession>A0A0F5FPG1</accession>
<keyword evidence="1" id="KW-0812">Transmembrane</keyword>
<feature type="transmembrane region" description="Helical" evidence="1">
    <location>
        <begin position="76"/>
        <end position="94"/>
    </location>
</feature>
<organism evidence="2 3">
    <name type="scientific">Devosia geojensis</name>
    <dbReference type="NCBI Taxonomy" id="443610"/>
    <lineage>
        <taxon>Bacteria</taxon>
        <taxon>Pseudomonadati</taxon>
        <taxon>Pseudomonadota</taxon>
        <taxon>Alphaproteobacteria</taxon>
        <taxon>Hyphomicrobiales</taxon>
        <taxon>Devosiaceae</taxon>
        <taxon>Devosia</taxon>
    </lineage>
</organism>
<feature type="transmembrane region" description="Helical" evidence="1">
    <location>
        <begin position="235"/>
        <end position="257"/>
    </location>
</feature>
<proteinExistence type="predicted"/>
<evidence type="ECO:0000313" key="2">
    <source>
        <dbReference type="EMBL" id="KKB10731.1"/>
    </source>
</evidence>
<name>A0A0F5FPG1_9HYPH</name>
<dbReference type="InterPro" id="IPR008526">
    <property type="entry name" value="YedI"/>
</dbReference>
<dbReference type="PATRIC" id="fig|443610.3.peg.1603"/>